<feature type="transmembrane region" description="Helical" evidence="7">
    <location>
        <begin position="203"/>
        <end position="225"/>
    </location>
</feature>
<dbReference type="PANTHER" id="PTHR30071:SF1">
    <property type="entry name" value="CYTOCHROME B_B6 PROTEIN-RELATED"/>
    <property type="match status" value="1"/>
</dbReference>
<dbReference type="Pfam" id="PF01578">
    <property type="entry name" value="Cytochrom_C_asm"/>
    <property type="match status" value="1"/>
</dbReference>
<dbReference type="InterPro" id="IPR045062">
    <property type="entry name" value="Cyt_c_biogenesis_CcsA/CcmC"/>
</dbReference>
<geneLocation type="mitochondrion" evidence="9"/>
<dbReference type="EMBL" id="MG202008">
    <property type="protein sequence ID" value="ATY40950.1"/>
    <property type="molecule type" value="Genomic_DNA"/>
</dbReference>
<accession>A0A2H4R8H0</accession>
<dbReference type="PRINTS" id="PR01386">
    <property type="entry name" value="CCMCBIOGNSIS"/>
</dbReference>
<dbReference type="InterPro" id="IPR002541">
    <property type="entry name" value="Cyt_c_assembly"/>
</dbReference>
<dbReference type="InterPro" id="IPR003557">
    <property type="entry name" value="Cyt_c_biogenesis_CcmC"/>
</dbReference>
<feature type="transmembrane region" description="Helical" evidence="7">
    <location>
        <begin position="21"/>
        <end position="47"/>
    </location>
</feature>
<keyword evidence="6 7" id="KW-0472">Membrane</keyword>
<evidence type="ECO:0000256" key="6">
    <source>
        <dbReference type="ARBA" id="ARBA00023136"/>
    </source>
</evidence>
<dbReference type="NCBIfam" id="TIGR01191">
    <property type="entry name" value="ccmC"/>
    <property type="match status" value="1"/>
</dbReference>
<evidence type="ECO:0000256" key="4">
    <source>
        <dbReference type="ARBA" id="ARBA00022748"/>
    </source>
</evidence>
<dbReference type="GO" id="GO:0015232">
    <property type="term" value="F:heme transmembrane transporter activity"/>
    <property type="evidence" value="ECO:0007669"/>
    <property type="project" value="InterPro"/>
</dbReference>
<comment type="subcellular location">
    <subcellularLocation>
        <location evidence="1">Membrane</location>
        <topology evidence="1">Multi-pass membrane protein</topology>
    </subcellularLocation>
</comment>
<proteinExistence type="inferred from homology"/>
<dbReference type="GO" id="GO:0020037">
    <property type="term" value="F:heme binding"/>
    <property type="evidence" value="ECO:0007669"/>
    <property type="project" value="InterPro"/>
</dbReference>
<gene>
    <name evidence="9" type="primary">ccmC</name>
</gene>
<keyword evidence="5 7" id="KW-1133">Transmembrane helix</keyword>
<dbReference type="AlphaFoldDB" id="A0A2H4R8H0"/>
<evidence type="ECO:0000256" key="1">
    <source>
        <dbReference type="ARBA" id="ARBA00004141"/>
    </source>
</evidence>
<evidence type="ECO:0000256" key="3">
    <source>
        <dbReference type="ARBA" id="ARBA00022692"/>
    </source>
</evidence>
<dbReference type="GO" id="GO:0017004">
    <property type="term" value="P:cytochrome complex assembly"/>
    <property type="evidence" value="ECO:0007669"/>
    <property type="project" value="UniProtKB-KW"/>
</dbReference>
<reference evidence="9" key="1">
    <citation type="journal article" date="2017" name="Curr. Biol.">
        <title>A New Lineage of Eukaryotes Illuminates Early Mitochondrial Genome Reduction.</title>
        <authorList>
            <person name="Janouskovec J."/>
            <person name="Tikhonenkov D.V."/>
            <person name="Burki F."/>
            <person name="Howe A.T."/>
            <person name="Rohwer F.L."/>
            <person name="Mylnikov A.P."/>
            <person name="Keeling P.J."/>
        </authorList>
    </citation>
    <scope>NUCLEOTIDE SEQUENCE</scope>
    <source>
        <strain evidence="9">TD-1</strain>
    </source>
</reference>
<feature type="domain" description="Cytochrome c assembly protein" evidence="8">
    <location>
        <begin position="21"/>
        <end position="186"/>
    </location>
</feature>
<dbReference type="GeneID" id="35199406"/>
<sequence>MNKKIYLLSYGQPTTLMKLTHLIIPWLLFITTAFLLIAFYFICYIAPVDAQQGNNYYILYFHVPFAWLSLLLYVFLSLNAFIELLGKNSISLPLTYSALKLGFIFTSLTLITGSLWGLPVWGALWVWDARLTSVFILWIFYILSYFILQAFKNKKQALHITSIFILLGLINIPIIKYSVTWWYTLHQQASISFIHSSIDYLMLTALFLMFFGLLLFCIIFILIELRIYFLHLKLKNYVS</sequence>
<evidence type="ECO:0000259" key="8">
    <source>
        <dbReference type="Pfam" id="PF01578"/>
    </source>
</evidence>
<comment type="similarity">
    <text evidence="2">Belongs to the CcmC/CycZ/HelC family.</text>
</comment>
<name>A0A2H4R8H0_9EUKA</name>
<keyword evidence="9" id="KW-0496">Mitochondrion</keyword>
<protein>
    <submittedName>
        <fullName evidence="9">ABC transporter subunit C</fullName>
    </submittedName>
</protein>
<dbReference type="GO" id="GO:0005886">
    <property type="term" value="C:plasma membrane"/>
    <property type="evidence" value="ECO:0007669"/>
    <property type="project" value="TreeGrafter"/>
</dbReference>
<evidence type="ECO:0000256" key="5">
    <source>
        <dbReference type="ARBA" id="ARBA00022989"/>
    </source>
</evidence>
<organism evidence="9">
    <name type="scientific">Ancoracysta twista</name>
    <dbReference type="NCBI Taxonomy" id="2044563"/>
    <lineage>
        <taxon>Eukaryota</taxon>
        <taxon>Provora</taxon>
        <taxon>Nebulidia</taxon>
        <taxon>Nebulidea</taxon>
        <taxon>Nebulidida</taxon>
        <taxon>Nebulidae</taxon>
    </lineage>
</organism>
<feature type="transmembrane region" description="Helical" evidence="7">
    <location>
        <begin position="103"/>
        <end position="127"/>
    </location>
</feature>
<evidence type="ECO:0000256" key="2">
    <source>
        <dbReference type="ARBA" id="ARBA00005840"/>
    </source>
</evidence>
<keyword evidence="3 7" id="KW-0812">Transmembrane</keyword>
<evidence type="ECO:0000313" key="9">
    <source>
        <dbReference type="EMBL" id="ATY40950.1"/>
    </source>
</evidence>
<feature type="transmembrane region" description="Helical" evidence="7">
    <location>
        <begin position="133"/>
        <end position="151"/>
    </location>
</feature>
<feature type="transmembrane region" description="Helical" evidence="7">
    <location>
        <begin position="59"/>
        <end position="82"/>
    </location>
</feature>
<keyword evidence="4" id="KW-0201">Cytochrome c-type biogenesis</keyword>
<feature type="transmembrane region" description="Helical" evidence="7">
    <location>
        <begin position="163"/>
        <end position="183"/>
    </location>
</feature>
<dbReference type="RefSeq" id="YP_009446462.1">
    <property type="nucleotide sequence ID" value="NC_036491.1"/>
</dbReference>
<dbReference type="PANTHER" id="PTHR30071">
    <property type="entry name" value="HEME EXPORTER PROTEIN C"/>
    <property type="match status" value="1"/>
</dbReference>
<evidence type="ECO:0000256" key="7">
    <source>
        <dbReference type="SAM" id="Phobius"/>
    </source>
</evidence>